<proteinExistence type="predicted"/>
<dbReference type="PANTHER" id="PTHR37259:SF2">
    <property type="entry name" value="OS07G0474300 PROTEIN"/>
    <property type="match status" value="1"/>
</dbReference>
<accession>A0A200QND7</accession>
<dbReference type="Proteomes" id="UP000195402">
    <property type="component" value="Unassembled WGS sequence"/>
</dbReference>
<dbReference type="AlphaFoldDB" id="A0A200QND7"/>
<protein>
    <submittedName>
        <fullName evidence="2">Uncharacterized protein</fullName>
    </submittedName>
</protein>
<dbReference type="PANTHER" id="PTHR37259">
    <property type="entry name" value="OS07G0474300 PROTEIN"/>
    <property type="match status" value="1"/>
</dbReference>
<organism evidence="2 3">
    <name type="scientific">Macleaya cordata</name>
    <name type="common">Five-seeded plume-poppy</name>
    <name type="synonym">Bocconia cordata</name>
    <dbReference type="NCBI Taxonomy" id="56857"/>
    <lineage>
        <taxon>Eukaryota</taxon>
        <taxon>Viridiplantae</taxon>
        <taxon>Streptophyta</taxon>
        <taxon>Embryophyta</taxon>
        <taxon>Tracheophyta</taxon>
        <taxon>Spermatophyta</taxon>
        <taxon>Magnoliopsida</taxon>
        <taxon>Ranunculales</taxon>
        <taxon>Papaveraceae</taxon>
        <taxon>Papaveroideae</taxon>
        <taxon>Macleaya</taxon>
    </lineage>
</organism>
<feature type="region of interest" description="Disordered" evidence="1">
    <location>
        <begin position="1"/>
        <end position="41"/>
    </location>
</feature>
<dbReference type="OMA" id="PYNLGVN"/>
<gene>
    <name evidence="2" type="ORF">BVC80_8767g24</name>
</gene>
<feature type="compositionally biased region" description="Polar residues" evidence="1">
    <location>
        <begin position="181"/>
        <end position="190"/>
    </location>
</feature>
<feature type="compositionally biased region" description="Low complexity" evidence="1">
    <location>
        <begin position="28"/>
        <end position="37"/>
    </location>
</feature>
<comment type="caution">
    <text evidence="2">The sequence shown here is derived from an EMBL/GenBank/DDBJ whole genome shotgun (WGS) entry which is preliminary data.</text>
</comment>
<dbReference type="EMBL" id="MVGT01001452">
    <property type="protein sequence ID" value="OVA11988.1"/>
    <property type="molecule type" value="Genomic_DNA"/>
</dbReference>
<evidence type="ECO:0000313" key="2">
    <source>
        <dbReference type="EMBL" id="OVA11988.1"/>
    </source>
</evidence>
<evidence type="ECO:0000256" key="1">
    <source>
        <dbReference type="SAM" id="MobiDB-lite"/>
    </source>
</evidence>
<evidence type="ECO:0000313" key="3">
    <source>
        <dbReference type="Proteomes" id="UP000195402"/>
    </source>
</evidence>
<reference evidence="2" key="1">
    <citation type="journal article" date="2017" name="Mol. Plant">
        <title>The Genome of Medicinal Plant Macleaya cordata Provides New Insights into Benzylisoquinoline Alkaloids Metabolism.</title>
        <authorList>
            <person name="Liu X."/>
            <person name="Liu Y."/>
            <person name="Huang P."/>
            <person name="Ma Y."/>
            <person name="Qing Z."/>
            <person name="Tang Q."/>
            <person name="Cao H."/>
            <person name="Cheng P."/>
            <person name="Zheng Y."/>
            <person name="Yuan Z."/>
            <person name="Zhou Y."/>
            <person name="Liu J."/>
            <person name="Tang Z."/>
            <person name="Zhuo Y."/>
            <person name="Zhang Y."/>
            <person name="Yu L."/>
            <person name="Huang J."/>
            <person name="Yang P."/>
            <person name="Peng Q."/>
            <person name="Zhang J."/>
            <person name="Jiang W."/>
            <person name="Zhang Z."/>
            <person name="Lin K."/>
            <person name="Ro D.K."/>
            <person name="Chen X."/>
            <person name="Xiong X."/>
            <person name="Shang Y."/>
            <person name="Huang S."/>
            <person name="Zeng J."/>
        </authorList>
    </citation>
    <scope>NUCLEOTIDE SEQUENCE [LARGE SCALE GENOMIC DNA]</scope>
    <source>
        <strain evidence="2">BLH2017</strain>
        <tissue evidence="2">Root</tissue>
    </source>
</reference>
<dbReference type="InParanoid" id="A0A200QND7"/>
<dbReference type="FunCoup" id="A0A200QND7">
    <property type="interactions" value="54"/>
</dbReference>
<sequence length="206" mass="23541">MPLQKSPSDRKPPLAESINRIRTRRILRSSTTSIQTSPVSLAKTQLPKRSLGLEESELRPEYRSISSELQALAKMVKDEFGNHDLGNANFGNSFSIAPFQRGRFYDEYSARRNERLKRKKCETGEEKKTVYNLGVHVESGKRRDSKKLESLRKSVPANFSISRSENTRYSLRSMSKENKKPNLSTSSQKSVVDGERKIGVRRVHKI</sequence>
<dbReference type="OrthoDB" id="784446at2759"/>
<keyword evidence="3" id="KW-1185">Reference proteome</keyword>
<name>A0A200QND7_MACCD</name>
<feature type="region of interest" description="Disordered" evidence="1">
    <location>
        <begin position="162"/>
        <end position="206"/>
    </location>
</feature>
<dbReference type="STRING" id="56857.A0A200QND7"/>
<feature type="compositionally biased region" description="Polar residues" evidence="1">
    <location>
        <begin position="162"/>
        <end position="173"/>
    </location>
</feature>